<evidence type="ECO:0000313" key="3">
    <source>
        <dbReference type="Proteomes" id="UP001219518"/>
    </source>
</evidence>
<dbReference type="Gene3D" id="2.70.220.10">
    <property type="entry name" value="Ganglioside GM2 activator"/>
    <property type="match status" value="1"/>
</dbReference>
<sequence length="111" mass="12481">MTLDIARWDTVSGWRNHFLVMTLGELCFVYEDVVADIVKYIAEIAGITTKCPLLDGTYGGENGVVQLAPLRHFPSLPYGRYKVHILVGYMKPSRQKELRACLKVIADVVPK</sequence>
<protein>
    <submittedName>
        <fullName evidence="2">Type III secretion ATP synthase HrcN</fullName>
    </submittedName>
</protein>
<proteinExistence type="predicted"/>
<reference evidence="2" key="1">
    <citation type="submission" date="2021-07" db="EMBL/GenBank/DDBJ databases">
        <authorList>
            <person name="Catto M.A."/>
            <person name="Jacobson A."/>
            <person name="Kennedy G."/>
            <person name="Labadie P."/>
            <person name="Hunt B.G."/>
            <person name="Srinivasan R."/>
        </authorList>
    </citation>
    <scope>NUCLEOTIDE SEQUENCE</scope>
    <source>
        <strain evidence="2">PL_HMW_Pooled</strain>
        <tissue evidence="2">Head</tissue>
    </source>
</reference>
<dbReference type="EMBL" id="JAHWGI010000391">
    <property type="protein sequence ID" value="KAK3914758.1"/>
    <property type="molecule type" value="Genomic_DNA"/>
</dbReference>
<dbReference type="InterPro" id="IPR036846">
    <property type="entry name" value="GM2-AP_sf"/>
</dbReference>
<evidence type="ECO:0000256" key="1">
    <source>
        <dbReference type="ARBA" id="ARBA00022729"/>
    </source>
</evidence>
<comment type="caution">
    <text evidence="2">The sequence shown here is derived from an EMBL/GenBank/DDBJ whole genome shotgun (WGS) entry which is preliminary data.</text>
</comment>
<reference evidence="2" key="2">
    <citation type="journal article" date="2023" name="BMC Genomics">
        <title>Pest status, molecular evolution, and epigenetic factors derived from the genome assembly of Frankliniella fusca, a thysanopteran phytovirus vector.</title>
        <authorList>
            <person name="Catto M.A."/>
            <person name="Labadie P.E."/>
            <person name="Jacobson A.L."/>
            <person name="Kennedy G.G."/>
            <person name="Srinivasan R."/>
            <person name="Hunt B.G."/>
        </authorList>
    </citation>
    <scope>NUCLEOTIDE SEQUENCE</scope>
    <source>
        <strain evidence="2">PL_HMW_Pooled</strain>
    </source>
</reference>
<evidence type="ECO:0000313" key="2">
    <source>
        <dbReference type="EMBL" id="KAK3914758.1"/>
    </source>
</evidence>
<dbReference type="Proteomes" id="UP001219518">
    <property type="component" value="Unassembled WGS sequence"/>
</dbReference>
<keyword evidence="3" id="KW-1185">Reference proteome</keyword>
<dbReference type="AlphaFoldDB" id="A0AAE1H565"/>
<gene>
    <name evidence="2" type="ORF">KUF71_024253</name>
</gene>
<accession>A0AAE1H565</accession>
<name>A0AAE1H565_9NEOP</name>
<keyword evidence="1" id="KW-0732">Signal</keyword>
<organism evidence="2 3">
    <name type="scientific">Frankliniella fusca</name>
    <dbReference type="NCBI Taxonomy" id="407009"/>
    <lineage>
        <taxon>Eukaryota</taxon>
        <taxon>Metazoa</taxon>
        <taxon>Ecdysozoa</taxon>
        <taxon>Arthropoda</taxon>
        <taxon>Hexapoda</taxon>
        <taxon>Insecta</taxon>
        <taxon>Pterygota</taxon>
        <taxon>Neoptera</taxon>
        <taxon>Paraneoptera</taxon>
        <taxon>Thysanoptera</taxon>
        <taxon>Terebrantia</taxon>
        <taxon>Thripoidea</taxon>
        <taxon>Thripidae</taxon>
        <taxon>Frankliniella</taxon>
    </lineage>
</organism>